<evidence type="ECO:0000256" key="1">
    <source>
        <dbReference type="SAM" id="MobiDB-lite"/>
    </source>
</evidence>
<dbReference type="AlphaFoldDB" id="A0ABD0JF88"/>
<protein>
    <submittedName>
        <fullName evidence="3">Uncharacterized protein</fullName>
    </submittedName>
</protein>
<feature type="non-terminal residue" evidence="3">
    <location>
        <position position="1"/>
    </location>
</feature>
<proteinExistence type="predicted"/>
<evidence type="ECO:0000313" key="4">
    <source>
        <dbReference type="Proteomes" id="UP001519460"/>
    </source>
</evidence>
<dbReference type="Proteomes" id="UP001519460">
    <property type="component" value="Unassembled WGS sequence"/>
</dbReference>
<comment type="caution">
    <text evidence="3">The sequence shown here is derived from an EMBL/GenBank/DDBJ whole genome shotgun (WGS) entry which is preliminary data.</text>
</comment>
<evidence type="ECO:0000313" key="2">
    <source>
        <dbReference type="EMBL" id="KAK7455949.1"/>
    </source>
</evidence>
<evidence type="ECO:0000313" key="3">
    <source>
        <dbReference type="EMBL" id="KAK7473503.1"/>
    </source>
</evidence>
<reference evidence="3" key="1">
    <citation type="submission" date="2020-09" db="EMBL/GenBank/DDBJ databases">
        <authorList>
            <person name="Won Y."/>
        </authorList>
    </citation>
    <scope>NUCLEOTIDE SEQUENCE</scope>
    <source>
        <strain evidence="3">Wonlab-2016</strain>
        <tissue evidence="3">Foot muscle</tissue>
    </source>
</reference>
<keyword evidence="4" id="KW-1185">Reference proteome</keyword>
<feature type="non-terminal residue" evidence="3">
    <location>
        <position position="86"/>
    </location>
</feature>
<dbReference type="EMBL" id="JACVVK020000687">
    <property type="protein sequence ID" value="KAK7455949.1"/>
    <property type="molecule type" value="Genomic_DNA"/>
</dbReference>
<reference evidence="3" key="3">
    <citation type="submission" date="2023-01" db="EMBL/GenBank/DDBJ databases">
        <authorList>
            <person name="Patra A."/>
        </authorList>
    </citation>
    <scope>NUCLEOTIDE SEQUENCE</scope>
    <source>
        <strain evidence="3">Wonlab-2016</strain>
        <tissue evidence="3">Foot muscle</tissue>
    </source>
</reference>
<gene>
    <name evidence="3" type="ORF">BaRGS_00035256</name>
    <name evidence="2" type="ORF">BaRGS_00039417</name>
</gene>
<reference evidence="3 4" key="2">
    <citation type="journal article" date="2023" name="Sci. Data">
        <title>Genome assembly of the Korean intertidal mud-creeper Batillaria attramentaria.</title>
        <authorList>
            <person name="Patra A.K."/>
            <person name="Ho P.T."/>
            <person name="Jun S."/>
            <person name="Lee S.J."/>
            <person name="Kim Y."/>
            <person name="Won Y.J."/>
        </authorList>
    </citation>
    <scope>NUCLEOTIDE SEQUENCE [LARGE SCALE GENOMIC DNA]</scope>
    <source>
        <strain evidence="3">Wonlab-2016</strain>
    </source>
</reference>
<accession>A0ABD0JF88</accession>
<sequence>CGCPGTSRSDRHGDQHGPGQHLNATICSRRSRNETTLWIELPWTSDQAVWRGDWQLAQGCNCWWSAWSAQGSSGQQSWCRNLAQRH</sequence>
<feature type="region of interest" description="Disordered" evidence="1">
    <location>
        <begin position="1"/>
        <end position="22"/>
    </location>
</feature>
<name>A0ABD0JF88_9CAEN</name>
<organism evidence="3 4">
    <name type="scientific">Batillaria attramentaria</name>
    <dbReference type="NCBI Taxonomy" id="370345"/>
    <lineage>
        <taxon>Eukaryota</taxon>
        <taxon>Metazoa</taxon>
        <taxon>Spiralia</taxon>
        <taxon>Lophotrochozoa</taxon>
        <taxon>Mollusca</taxon>
        <taxon>Gastropoda</taxon>
        <taxon>Caenogastropoda</taxon>
        <taxon>Sorbeoconcha</taxon>
        <taxon>Cerithioidea</taxon>
        <taxon>Batillariidae</taxon>
        <taxon>Batillaria</taxon>
    </lineage>
</organism>
<dbReference type="EMBL" id="JACVVK020000467">
    <property type="protein sequence ID" value="KAK7473503.1"/>
    <property type="molecule type" value="Genomic_DNA"/>
</dbReference>